<comment type="caution">
    <text evidence="2">The sequence shown here is derived from an EMBL/GenBank/DDBJ whole genome shotgun (WGS) entry which is preliminary data.</text>
</comment>
<evidence type="ECO:0000256" key="1">
    <source>
        <dbReference type="SAM" id="MobiDB-lite"/>
    </source>
</evidence>
<gene>
    <name evidence="2" type="ORF">ILEXP_LOCUS17535</name>
</gene>
<accession>A0ABC8S118</accession>
<dbReference type="PANTHER" id="PTHR31579:SF58">
    <property type="entry name" value="PLANT-SPECIFIC DOMAIN TIGR01615 FAMILY PROTEIN"/>
    <property type="match status" value="1"/>
</dbReference>
<evidence type="ECO:0000313" key="3">
    <source>
        <dbReference type="Proteomes" id="UP001642360"/>
    </source>
</evidence>
<dbReference type="AlphaFoldDB" id="A0ABC8S118"/>
<reference evidence="2 3" key="1">
    <citation type="submission" date="2024-02" db="EMBL/GenBank/DDBJ databases">
        <authorList>
            <person name="Vignale AGUSTIN F."/>
            <person name="Sosa J E."/>
            <person name="Modenutti C."/>
        </authorList>
    </citation>
    <scope>NUCLEOTIDE SEQUENCE [LARGE SCALE GENOMIC DNA]</scope>
</reference>
<sequence length="287" mass="32572">MYKTFNYSEQSESVSDMIFGFLDEGEGLTESSCDSSDGFGGSDSVEDEEVENPPNLEERKVFWETQEELLQATLCRTSSIESKVRYATEEALREISLGAGGCVCQRPVSDGCRDCIQREIMGRLQNEGYNCAICKSKWKSSPDIPSGEHTFLEVVHESSSKSGEVRVVIELNFRAEFEMARASEEYNRLINRLPEVFVGKVEKLRALIKILCSASKKCMEERKMHMAPWRKLKYMEAKWLGTYDRKTLVPISPVEQLNRSGKQRASRLTFDLLETSSGLHCPTIKVM</sequence>
<dbReference type="EMBL" id="CAUOFW020001881">
    <property type="protein sequence ID" value="CAK9149490.1"/>
    <property type="molecule type" value="Genomic_DNA"/>
</dbReference>
<dbReference type="Proteomes" id="UP001642360">
    <property type="component" value="Unassembled WGS sequence"/>
</dbReference>
<dbReference type="InterPro" id="IPR006502">
    <property type="entry name" value="PDDEXK-like"/>
</dbReference>
<proteinExistence type="predicted"/>
<protein>
    <submittedName>
        <fullName evidence="2">Uncharacterized protein</fullName>
    </submittedName>
</protein>
<organism evidence="2 3">
    <name type="scientific">Ilex paraguariensis</name>
    <name type="common">yerba mate</name>
    <dbReference type="NCBI Taxonomy" id="185542"/>
    <lineage>
        <taxon>Eukaryota</taxon>
        <taxon>Viridiplantae</taxon>
        <taxon>Streptophyta</taxon>
        <taxon>Embryophyta</taxon>
        <taxon>Tracheophyta</taxon>
        <taxon>Spermatophyta</taxon>
        <taxon>Magnoliopsida</taxon>
        <taxon>eudicotyledons</taxon>
        <taxon>Gunneridae</taxon>
        <taxon>Pentapetalae</taxon>
        <taxon>asterids</taxon>
        <taxon>campanulids</taxon>
        <taxon>Aquifoliales</taxon>
        <taxon>Aquifoliaceae</taxon>
        <taxon>Ilex</taxon>
    </lineage>
</organism>
<feature type="region of interest" description="Disordered" evidence="1">
    <location>
        <begin position="28"/>
        <end position="54"/>
    </location>
</feature>
<keyword evidence="3" id="KW-1185">Reference proteome</keyword>
<dbReference type="NCBIfam" id="TIGR01615">
    <property type="entry name" value="A_thal_3542"/>
    <property type="match status" value="1"/>
</dbReference>
<dbReference type="PANTHER" id="PTHR31579">
    <property type="entry name" value="OS03G0796600 PROTEIN"/>
    <property type="match status" value="1"/>
</dbReference>
<name>A0ABC8S118_9AQUA</name>
<evidence type="ECO:0000313" key="2">
    <source>
        <dbReference type="EMBL" id="CAK9149490.1"/>
    </source>
</evidence>
<dbReference type="Pfam" id="PF04720">
    <property type="entry name" value="PDDEXK_6"/>
    <property type="match status" value="1"/>
</dbReference>